<dbReference type="AlphaFoldDB" id="X1HE44"/>
<accession>X1HE44</accession>
<protein>
    <submittedName>
        <fullName evidence="1">Uncharacterized protein</fullName>
    </submittedName>
</protein>
<sequence>HLLPQYGNDRDPIVTPYPTKALNEYLDVLRNKFRDWYGANRLTADGKRKAEVLWTYFEAAQIHNAILLDMKKKAWINLNGMLDFSGVSAWDVTAYTEGQAHGAENMPFRSDIGCRGWLNRKTALGGNMPHNWTSAEMVNLIRDIFVVEEGDALILGKGVPPEWLKPGSRFGVTNMPTDFGPVTYTVIVDRSGKVFLNYKGSESYRTAFIFHEKEEEVIHPR</sequence>
<name>X1HE44_9ZZZZ</name>
<dbReference type="EMBL" id="BARU01007281">
    <property type="protein sequence ID" value="GAH43558.1"/>
    <property type="molecule type" value="Genomic_DNA"/>
</dbReference>
<evidence type="ECO:0000313" key="1">
    <source>
        <dbReference type="EMBL" id="GAH43558.1"/>
    </source>
</evidence>
<proteinExistence type="predicted"/>
<reference evidence="1" key="1">
    <citation type="journal article" date="2014" name="Front. Microbiol.">
        <title>High frequency of phylogenetically diverse reductive dehalogenase-homologous genes in deep subseafloor sedimentary metagenomes.</title>
        <authorList>
            <person name="Kawai M."/>
            <person name="Futagami T."/>
            <person name="Toyoda A."/>
            <person name="Takaki Y."/>
            <person name="Nishi S."/>
            <person name="Hori S."/>
            <person name="Arai W."/>
            <person name="Tsubouchi T."/>
            <person name="Morono Y."/>
            <person name="Uchiyama I."/>
            <person name="Ito T."/>
            <person name="Fujiyama A."/>
            <person name="Inagaki F."/>
            <person name="Takami H."/>
        </authorList>
    </citation>
    <scope>NUCLEOTIDE SEQUENCE</scope>
    <source>
        <strain evidence="1">Expedition CK06-06</strain>
    </source>
</reference>
<gene>
    <name evidence="1" type="ORF">S03H2_14348</name>
</gene>
<organism evidence="1">
    <name type="scientific">marine sediment metagenome</name>
    <dbReference type="NCBI Taxonomy" id="412755"/>
    <lineage>
        <taxon>unclassified sequences</taxon>
        <taxon>metagenomes</taxon>
        <taxon>ecological metagenomes</taxon>
    </lineage>
</organism>
<feature type="non-terminal residue" evidence="1">
    <location>
        <position position="1"/>
    </location>
</feature>
<comment type="caution">
    <text evidence="1">The sequence shown here is derived from an EMBL/GenBank/DDBJ whole genome shotgun (WGS) entry which is preliminary data.</text>
</comment>